<dbReference type="FunCoup" id="B4N2C1">
    <property type="interactions" value="3"/>
</dbReference>
<feature type="compositionally biased region" description="Polar residues" evidence="1">
    <location>
        <begin position="114"/>
        <end position="127"/>
    </location>
</feature>
<evidence type="ECO:0000256" key="1">
    <source>
        <dbReference type="SAM" id="MobiDB-lite"/>
    </source>
</evidence>
<dbReference type="Proteomes" id="UP000007798">
    <property type="component" value="Unassembled WGS sequence"/>
</dbReference>
<dbReference type="InParanoid" id="B4N2C1"/>
<evidence type="ECO:0000313" key="2">
    <source>
        <dbReference type="EMBL" id="EDW78510.2"/>
    </source>
</evidence>
<gene>
    <name evidence="2" type="primary">Dwil\GK16146</name>
    <name evidence="2" type="ORF">Dwil_GK16146</name>
</gene>
<feature type="compositionally biased region" description="Basic and acidic residues" evidence="1">
    <location>
        <begin position="77"/>
        <end position="113"/>
    </location>
</feature>
<dbReference type="OrthoDB" id="7883913at2759"/>
<dbReference type="HOGENOM" id="CLU_1139057_0_0_1"/>
<accession>B4N2C1</accession>
<evidence type="ECO:0000313" key="3">
    <source>
        <dbReference type="Proteomes" id="UP000007798"/>
    </source>
</evidence>
<protein>
    <submittedName>
        <fullName evidence="2">Uncharacterized protein</fullName>
    </submittedName>
</protein>
<feature type="compositionally biased region" description="Basic and acidic residues" evidence="1">
    <location>
        <begin position="139"/>
        <end position="154"/>
    </location>
</feature>
<name>B4N2C1_DROWI</name>
<feature type="region of interest" description="Disordered" evidence="1">
    <location>
        <begin position="46"/>
        <end position="154"/>
    </location>
</feature>
<dbReference type="AlphaFoldDB" id="B4N2C1"/>
<organism evidence="2 3">
    <name type="scientific">Drosophila willistoni</name>
    <name type="common">Fruit fly</name>
    <dbReference type="NCBI Taxonomy" id="7260"/>
    <lineage>
        <taxon>Eukaryota</taxon>
        <taxon>Metazoa</taxon>
        <taxon>Ecdysozoa</taxon>
        <taxon>Arthropoda</taxon>
        <taxon>Hexapoda</taxon>
        <taxon>Insecta</taxon>
        <taxon>Pterygota</taxon>
        <taxon>Neoptera</taxon>
        <taxon>Endopterygota</taxon>
        <taxon>Diptera</taxon>
        <taxon>Brachycera</taxon>
        <taxon>Muscomorpha</taxon>
        <taxon>Ephydroidea</taxon>
        <taxon>Drosophilidae</taxon>
        <taxon>Drosophila</taxon>
        <taxon>Sophophora</taxon>
    </lineage>
</organism>
<keyword evidence="3" id="KW-1185">Reference proteome</keyword>
<sequence length="154" mass="18036">MGSISSALSSKDNGLSFKTLSSGRLSDEQIFFQSRSRKDLQARITREENMWRDPNQMDTKWLNPRDPTRYKPNFKNTEPDSLRKQFMRSPDERSRDVMSRDWENAVKAYRDNQRQSMYAQSTASKTSVKGAAGGKKTQRRTDKLQDRRNFTKKE</sequence>
<proteinExistence type="predicted"/>
<dbReference type="EMBL" id="CH963925">
    <property type="protein sequence ID" value="EDW78510.2"/>
    <property type="molecule type" value="Genomic_DNA"/>
</dbReference>
<dbReference type="eggNOG" id="ENOG502T97X">
    <property type="taxonomic scope" value="Eukaryota"/>
</dbReference>
<dbReference type="STRING" id="7260.B4N2C1"/>
<reference evidence="2 3" key="1">
    <citation type="journal article" date="2007" name="Nature">
        <title>Evolution of genes and genomes on the Drosophila phylogeny.</title>
        <authorList>
            <consortium name="Drosophila 12 Genomes Consortium"/>
            <person name="Clark A.G."/>
            <person name="Eisen M.B."/>
            <person name="Smith D.R."/>
            <person name="Bergman C.M."/>
            <person name="Oliver B."/>
            <person name="Markow T.A."/>
            <person name="Kaufman T.C."/>
            <person name="Kellis M."/>
            <person name="Gelbart W."/>
            <person name="Iyer V.N."/>
            <person name="Pollard D.A."/>
            <person name="Sackton T.B."/>
            <person name="Larracuente A.M."/>
            <person name="Singh N.D."/>
            <person name="Abad J.P."/>
            <person name="Abt D.N."/>
            <person name="Adryan B."/>
            <person name="Aguade M."/>
            <person name="Akashi H."/>
            <person name="Anderson W.W."/>
            <person name="Aquadro C.F."/>
            <person name="Ardell D.H."/>
            <person name="Arguello R."/>
            <person name="Artieri C.G."/>
            <person name="Barbash D.A."/>
            <person name="Barker D."/>
            <person name="Barsanti P."/>
            <person name="Batterham P."/>
            <person name="Batzoglou S."/>
            <person name="Begun D."/>
            <person name="Bhutkar A."/>
            <person name="Blanco E."/>
            <person name="Bosak S.A."/>
            <person name="Bradley R.K."/>
            <person name="Brand A.D."/>
            <person name="Brent M.R."/>
            <person name="Brooks A.N."/>
            <person name="Brown R.H."/>
            <person name="Butlin R.K."/>
            <person name="Caggese C."/>
            <person name="Calvi B.R."/>
            <person name="Bernardo de Carvalho A."/>
            <person name="Caspi A."/>
            <person name="Castrezana S."/>
            <person name="Celniker S.E."/>
            <person name="Chang J.L."/>
            <person name="Chapple C."/>
            <person name="Chatterji S."/>
            <person name="Chinwalla A."/>
            <person name="Civetta A."/>
            <person name="Clifton S.W."/>
            <person name="Comeron J.M."/>
            <person name="Costello J.C."/>
            <person name="Coyne J.A."/>
            <person name="Daub J."/>
            <person name="David R.G."/>
            <person name="Delcher A.L."/>
            <person name="Delehaunty K."/>
            <person name="Do C.B."/>
            <person name="Ebling H."/>
            <person name="Edwards K."/>
            <person name="Eickbush T."/>
            <person name="Evans J.D."/>
            <person name="Filipski A."/>
            <person name="Findeiss S."/>
            <person name="Freyhult E."/>
            <person name="Fulton L."/>
            <person name="Fulton R."/>
            <person name="Garcia A.C."/>
            <person name="Gardiner A."/>
            <person name="Garfield D.A."/>
            <person name="Garvin B.E."/>
            <person name="Gibson G."/>
            <person name="Gilbert D."/>
            <person name="Gnerre S."/>
            <person name="Godfrey J."/>
            <person name="Good R."/>
            <person name="Gotea V."/>
            <person name="Gravely B."/>
            <person name="Greenberg A.J."/>
            <person name="Griffiths-Jones S."/>
            <person name="Gross S."/>
            <person name="Guigo R."/>
            <person name="Gustafson E.A."/>
            <person name="Haerty W."/>
            <person name="Hahn M.W."/>
            <person name="Halligan D.L."/>
            <person name="Halpern A.L."/>
            <person name="Halter G.M."/>
            <person name="Han M.V."/>
            <person name="Heger A."/>
            <person name="Hillier L."/>
            <person name="Hinrichs A.S."/>
            <person name="Holmes I."/>
            <person name="Hoskins R.A."/>
            <person name="Hubisz M.J."/>
            <person name="Hultmark D."/>
            <person name="Huntley M.A."/>
            <person name="Jaffe D.B."/>
            <person name="Jagadeeshan S."/>
            <person name="Jeck W.R."/>
            <person name="Johnson J."/>
            <person name="Jones C.D."/>
            <person name="Jordan W.C."/>
            <person name="Karpen G.H."/>
            <person name="Kataoka E."/>
            <person name="Keightley P.D."/>
            <person name="Kheradpour P."/>
            <person name="Kirkness E.F."/>
            <person name="Koerich L.B."/>
            <person name="Kristiansen K."/>
            <person name="Kudrna D."/>
            <person name="Kulathinal R.J."/>
            <person name="Kumar S."/>
            <person name="Kwok R."/>
            <person name="Lander E."/>
            <person name="Langley C.H."/>
            <person name="Lapoint R."/>
            <person name="Lazzaro B.P."/>
            <person name="Lee S.J."/>
            <person name="Levesque L."/>
            <person name="Li R."/>
            <person name="Lin C.F."/>
            <person name="Lin M.F."/>
            <person name="Lindblad-Toh K."/>
            <person name="Llopart A."/>
            <person name="Long M."/>
            <person name="Low L."/>
            <person name="Lozovsky E."/>
            <person name="Lu J."/>
            <person name="Luo M."/>
            <person name="Machado C.A."/>
            <person name="Makalowski W."/>
            <person name="Marzo M."/>
            <person name="Matsuda M."/>
            <person name="Matzkin L."/>
            <person name="McAllister B."/>
            <person name="McBride C.S."/>
            <person name="McKernan B."/>
            <person name="McKernan K."/>
            <person name="Mendez-Lago M."/>
            <person name="Minx P."/>
            <person name="Mollenhauer M.U."/>
            <person name="Montooth K."/>
            <person name="Mount S.M."/>
            <person name="Mu X."/>
            <person name="Myers E."/>
            <person name="Negre B."/>
            <person name="Newfeld S."/>
            <person name="Nielsen R."/>
            <person name="Noor M.A."/>
            <person name="O'Grady P."/>
            <person name="Pachter L."/>
            <person name="Papaceit M."/>
            <person name="Parisi M.J."/>
            <person name="Parisi M."/>
            <person name="Parts L."/>
            <person name="Pedersen J.S."/>
            <person name="Pesole G."/>
            <person name="Phillippy A.M."/>
            <person name="Ponting C.P."/>
            <person name="Pop M."/>
            <person name="Porcelli D."/>
            <person name="Powell J.R."/>
            <person name="Prohaska S."/>
            <person name="Pruitt K."/>
            <person name="Puig M."/>
            <person name="Quesneville H."/>
            <person name="Ram K.R."/>
            <person name="Rand D."/>
            <person name="Rasmussen M.D."/>
            <person name="Reed L.K."/>
            <person name="Reenan R."/>
            <person name="Reily A."/>
            <person name="Remington K.A."/>
            <person name="Rieger T.T."/>
            <person name="Ritchie M.G."/>
            <person name="Robin C."/>
            <person name="Rogers Y.H."/>
            <person name="Rohde C."/>
            <person name="Rozas J."/>
            <person name="Rubenfield M.J."/>
            <person name="Ruiz A."/>
            <person name="Russo S."/>
            <person name="Salzberg S.L."/>
            <person name="Sanchez-Gracia A."/>
            <person name="Saranga D.J."/>
            <person name="Sato H."/>
            <person name="Schaeffer S.W."/>
            <person name="Schatz M.C."/>
            <person name="Schlenke T."/>
            <person name="Schwartz R."/>
            <person name="Segarra C."/>
            <person name="Singh R.S."/>
            <person name="Sirot L."/>
            <person name="Sirota M."/>
            <person name="Sisneros N.B."/>
            <person name="Smith C.D."/>
            <person name="Smith T.F."/>
            <person name="Spieth J."/>
            <person name="Stage D.E."/>
            <person name="Stark A."/>
            <person name="Stephan W."/>
            <person name="Strausberg R.L."/>
            <person name="Strempel S."/>
            <person name="Sturgill D."/>
            <person name="Sutton G."/>
            <person name="Sutton G.G."/>
            <person name="Tao W."/>
            <person name="Teichmann S."/>
            <person name="Tobari Y.N."/>
            <person name="Tomimura Y."/>
            <person name="Tsolas J.M."/>
            <person name="Valente V.L."/>
            <person name="Venter E."/>
            <person name="Venter J.C."/>
            <person name="Vicario S."/>
            <person name="Vieira F.G."/>
            <person name="Vilella A.J."/>
            <person name="Villasante A."/>
            <person name="Walenz B."/>
            <person name="Wang J."/>
            <person name="Wasserman M."/>
            <person name="Watts T."/>
            <person name="Wilson D."/>
            <person name="Wilson R.K."/>
            <person name="Wing R.A."/>
            <person name="Wolfner M.F."/>
            <person name="Wong A."/>
            <person name="Wong G.K."/>
            <person name="Wu C.I."/>
            <person name="Wu G."/>
            <person name="Yamamoto D."/>
            <person name="Yang H.P."/>
            <person name="Yang S.P."/>
            <person name="Yorke J.A."/>
            <person name="Yoshida K."/>
            <person name="Zdobnov E."/>
            <person name="Zhang P."/>
            <person name="Zhang Y."/>
            <person name="Zimin A.V."/>
            <person name="Baldwin J."/>
            <person name="Abdouelleil A."/>
            <person name="Abdulkadir J."/>
            <person name="Abebe A."/>
            <person name="Abera B."/>
            <person name="Abreu J."/>
            <person name="Acer S.C."/>
            <person name="Aftuck L."/>
            <person name="Alexander A."/>
            <person name="An P."/>
            <person name="Anderson E."/>
            <person name="Anderson S."/>
            <person name="Arachi H."/>
            <person name="Azer M."/>
            <person name="Bachantsang P."/>
            <person name="Barry A."/>
            <person name="Bayul T."/>
            <person name="Berlin A."/>
            <person name="Bessette D."/>
            <person name="Bloom T."/>
            <person name="Blye J."/>
            <person name="Boguslavskiy L."/>
            <person name="Bonnet C."/>
            <person name="Boukhgalter B."/>
            <person name="Bourzgui I."/>
            <person name="Brown A."/>
            <person name="Cahill P."/>
            <person name="Channer S."/>
            <person name="Cheshatsang Y."/>
            <person name="Chuda L."/>
            <person name="Citroen M."/>
            <person name="Collymore A."/>
            <person name="Cooke P."/>
            <person name="Costello M."/>
            <person name="D'Aco K."/>
            <person name="Daza R."/>
            <person name="De Haan G."/>
            <person name="DeGray S."/>
            <person name="DeMaso C."/>
            <person name="Dhargay N."/>
            <person name="Dooley K."/>
            <person name="Dooley E."/>
            <person name="Doricent M."/>
            <person name="Dorje P."/>
            <person name="Dorjee K."/>
            <person name="Dupes A."/>
            <person name="Elong R."/>
            <person name="Falk J."/>
            <person name="Farina A."/>
            <person name="Faro S."/>
            <person name="Ferguson D."/>
            <person name="Fisher S."/>
            <person name="Foley C.D."/>
            <person name="Franke A."/>
            <person name="Friedrich D."/>
            <person name="Gadbois L."/>
            <person name="Gearin G."/>
            <person name="Gearin C.R."/>
            <person name="Giannoukos G."/>
            <person name="Goode T."/>
            <person name="Graham J."/>
            <person name="Grandbois E."/>
            <person name="Grewal S."/>
            <person name="Gyaltsen K."/>
            <person name="Hafez N."/>
            <person name="Hagos B."/>
            <person name="Hall J."/>
            <person name="Henson C."/>
            <person name="Hollinger A."/>
            <person name="Honan T."/>
            <person name="Huard M.D."/>
            <person name="Hughes L."/>
            <person name="Hurhula B."/>
            <person name="Husby M.E."/>
            <person name="Kamat A."/>
            <person name="Kanga B."/>
            <person name="Kashin S."/>
            <person name="Khazanovich D."/>
            <person name="Kisner P."/>
            <person name="Lance K."/>
            <person name="Lara M."/>
            <person name="Lee W."/>
            <person name="Lennon N."/>
            <person name="Letendre F."/>
            <person name="LeVine R."/>
            <person name="Lipovsky A."/>
            <person name="Liu X."/>
            <person name="Liu J."/>
            <person name="Liu S."/>
            <person name="Lokyitsang T."/>
            <person name="Lokyitsang Y."/>
            <person name="Lubonja R."/>
            <person name="Lui A."/>
            <person name="MacDonald P."/>
            <person name="Magnisalis V."/>
            <person name="Maru K."/>
            <person name="Matthews C."/>
            <person name="McCusker W."/>
            <person name="McDonough S."/>
            <person name="Mehta T."/>
            <person name="Meldrim J."/>
            <person name="Meneus L."/>
            <person name="Mihai O."/>
            <person name="Mihalev A."/>
            <person name="Mihova T."/>
            <person name="Mittelman R."/>
            <person name="Mlenga V."/>
            <person name="Montmayeur A."/>
            <person name="Mulrain L."/>
            <person name="Navidi A."/>
            <person name="Naylor J."/>
            <person name="Negash T."/>
            <person name="Nguyen T."/>
            <person name="Nguyen N."/>
            <person name="Nicol R."/>
            <person name="Norbu C."/>
            <person name="Norbu N."/>
            <person name="Novod N."/>
            <person name="O'Neill B."/>
            <person name="Osman S."/>
            <person name="Markiewicz E."/>
            <person name="Oyono O.L."/>
            <person name="Patti C."/>
            <person name="Phunkhang P."/>
            <person name="Pierre F."/>
            <person name="Priest M."/>
            <person name="Raghuraman S."/>
            <person name="Rege F."/>
            <person name="Reyes R."/>
            <person name="Rise C."/>
            <person name="Rogov P."/>
            <person name="Ross K."/>
            <person name="Ryan E."/>
            <person name="Settipalli S."/>
            <person name="Shea T."/>
            <person name="Sherpa N."/>
            <person name="Shi L."/>
            <person name="Shih D."/>
            <person name="Sparrow T."/>
            <person name="Spaulding J."/>
            <person name="Stalker J."/>
            <person name="Stange-Thomann N."/>
            <person name="Stavropoulos S."/>
            <person name="Stone C."/>
            <person name="Strader C."/>
            <person name="Tesfaye S."/>
            <person name="Thomson T."/>
            <person name="Thoulutsang Y."/>
            <person name="Thoulutsang D."/>
            <person name="Topham K."/>
            <person name="Topping I."/>
            <person name="Tsamla T."/>
            <person name="Vassiliev H."/>
            <person name="Vo A."/>
            <person name="Wangchuk T."/>
            <person name="Wangdi T."/>
            <person name="Weiand M."/>
            <person name="Wilkinson J."/>
            <person name="Wilson A."/>
            <person name="Yadav S."/>
            <person name="Young G."/>
            <person name="Yu Q."/>
            <person name="Zembek L."/>
            <person name="Zhong D."/>
            <person name="Zimmer A."/>
            <person name="Zwirko Z."/>
            <person name="Jaffe D.B."/>
            <person name="Alvarez P."/>
            <person name="Brockman W."/>
            <person name="Butler J."/>
            <person name="Chin C."/>
            <person name="Gnerre S."/>
            <person name="Grabherr M."/>
            <person name="Kleber M."/>
            <person name="Mauceli E."/>
            <person name="MacCallum I."/>
        </authorList>
    </citation>
    <scope>NUCLEOTIDE SEQUENCE [LARGE SCALE GENOMIC DNA]</scope>
    <source>
        <strain evidence="3">Tucson 14030-0811.24</strain>
    </source>
</reference>